<dbReference type="OrthoDB" id="119583at2"/>
<dbReference type="InterPro" id="IPR007048">
    <property type="entry name" value="IraD/Gp25-like"/>
</dbReference>
<keyword evidence="3" id="KW-1185">Reference proteome</keyword>
<dbReference type="AlphaFoldDB" id="A0A7C9GNA9"/>
<organism evidence="2 3">
    <name type="scientific">Sandarakinorhabdus fusca</name>
    <dbReference type="NCBI Taxonomy" id="1439888"/>
    <lineage>
        <taxon>Bacteria</taxon>
        <taxon>Pseudomonadati</taxon>
        <taxon>Pseudomonadota</taxon>
        <taxon>Alphaproteobacteria</taxon>
        <taxon>Sphingomonadales</taxon>
        <taxon>Sphingosinicellaceae</taxon>
        <taxon>Sandarakinorhabdus</taxon>
    </lineage>
</organism>
<evidence type="ECO:0000313" key="3">
    <source>
        <dbReference type="Proteomes" id="UP000481327"/>
    </source>
</evidence>
<comment type="caution">
    <text evidence="2">The sequence shown here is derived from an EMBL/GenBank/DDBJ whole genome shotgun (WGS) entry which is preliminary data.</text>
</comment>
<evidence type="ECO:0000313" key="2">
    <source>
        <dbReference type="EMBL" id="MQT15790.1"/>
    </source>
</evidence>
<dbReference type="Proteomes" id="UP000481327">
    <property type="component" value="Unassembled WGS sequence"/>
</dbReference>
<feature type="domain" description="IraD/Gp25-like" evidence="1">
    <location>
        <begin position="59"/>
        <end position="158"/>
    </location>
</feature>
<name>A0A7C9GNA9_9SPHN</name>
<dbReference type="SUPFAM" id="SSF160719">
    <property type="entry name" value="gpW/gp25-like"/>
    <property type="match status" value="1"/>
</dbReference>
<dbReference type="Pfam" id="PF04965">
    <property type="entry name" value="GPW_gp25"/>
    <property type="match status" value="1"/>
</dbReference>
<reference evidence="2 3" key="1">
    <citation type="submission" date="2019-09" db="EMBL/GenBank/DDBJ databases">
        <title>Polymorphobacter sp. isolated from a lake in China.</title>
        <authorList>
            <person name="Liu Z."/>
        </authorList>
    </citation>
    <scope>NUCLEOTIDE SEQUENCE [LARGE SCALE GENOMIC DNA]</scope>
    <source>
        <strain evidence="2 3">D40P</strain>
    </source>
</reference>
<evidence type="ECO:0000259" key="1">
    <source>
        <dbReference type="Pfam" id="PF04965"/>
    </source>
</evidence>
<dbReference type="PANTHER" id="PTHR38595">
    <property type="entry name" value="CYTOPLASMIC PROTEIN-RELATED"/>
    <property type="match status" value="1"/>
</dbReference>
<proteinExistence type="predicted"/>
<sequence>MACSSRSISGWADPMATMTPLKPSILDKLIGDLSRVRSDGSRDLLPCFVPRLDRFNEDELRACVRRDIEWLLNVVHFEAAVGLEDYPDVATSVLNHGLPELIGRAIDRQALAHRGAEIVAAVRAFEPRLIASSVEVLLDEGEVGFENRLRFVIHGHLMNSIDDGFIALYTAIDLDTGNVEINA</sequence>
<dbReference type="EMBL" id="WIOL01000001">
    <property type="protein sequence ID" value="MQT15790.1"/>
    <property type="molecule type" value="Genomic_DNA"/>
</dbReference>
<dbReference type="InterPro" id="IPR053176">
    <property type="entry name" value="T6SS_TssE1-like"/>
</dbReference>
<accession>A0A7C9GNA9</accession>
<dbReference type="PANTHER" id="PTHR38595:SF1">
    <property type="entry name" value="TYPE VI SECRETION SYSTEM COMPONENT TSSE1"/>
    <property type="match status" value="1"/>
</dbReference>
<gene>
    <name evidence="2" type="ORF">F3168_00735</name>
</gene>
<protein>
    <recommendedName>
        <fullName evidence="1">IraD/Gp25-like domain-containing protein</fullName>
    </recommendedName>
</protein>